<dbReference type="EMBL" id="MLJW01001305">
    <property type="protein sequence ID" value="OIQ78941.1"/>
    <property type="molecule type" value="Genomic_DNA"/>
</dbReference>
<evidence type="ECO:0000313" key="1">
    <source>
        <dbReference type="EMBL" id="OIQ78941.1"/>
    </source>
</evidence>
<dbReference type="InterPro" id="IPR000944">
    <property type="entry name" value="Tscrpt_reg_Rrf2"/>
</dbReference>
<organism evidence="1">
    <name type="scientific">mine drainage metagenome</name>
    <dbReference type="NCBI Taxonomy" id="410659"/>
    <lineage>
        <taxon>unclassified sequences</taxon>
        <taxon>metagenomes</taxon>
        <taxon>ecological metagenomes</taxon>
    </lineage>
</organism>
<dbReference type="Pfam" id="PF02082">
    <property type="entry name" value="Rrf2"/>
    <property type="match status" value="1"/>
</dbReference>
<proteinExistence type="predicted"/>
<dbReference type="GO" id="GO:0005829">
    <property type="term" value="C:cytosol"/>
    <property type="evidence" value="ECO:0007669"/>
    <property type="project" value="TreeGrafter"/>
</dbReference>
<dbReference type="PANTHER" id="PTHR33221">
    <property type="entry name" value="WINGED HELIX-TURN-HELIX TRANSCRIPTIONAL REGULATOR, RRF2 FAMILY"/>
    <property type="match status" value="1"/>
</dbReference>
<accession>A0A1J5QSR8</accession>
<dbReference type="Gene3D" id="1.10.10.10">
    <property type="entry name" value="Winged helix-like DNA-binding domain superfamily/Winged helix DNA-binding domain"/>
    <property type="match status" value="1"/>
</dbReference>
<dbReference type="NCBIfam" id="TIGR00738">
    <property type="entry name" value="rrf2_super"/>
    <property type="match status" value="1"/>
</dbReference>
<dbReference type="SUPFAM" id="SSF46785">
    <property type="entry name" value="Winged helix' DNA-binding domain"/>
    <property type="match status" value="1"/>
</dbReference>
<reference evidence="1" key="1">
    <citation type="submission" date="2016-10" db="EMBL/GenBank/DDBJ databases">
        <title>Sequence of Gallionella enrichment culture.</title>
        <authorList>
            <person name="Poehlein A."/>
            <person name="Muehling M."/>
            <person name="Daniel R."/>
        </authorList>
    </citation>
    <scope>NUCLEOTIDE SEQUENCE</scope>
</reference>
<dbReference type="GO" id="GO:0003700">
    <property type="term" value="F:DNA-binding transcription factor activity"/>
    <property type="evidence" value="ECO:0007669"/>
    <property type="project" value="TreeGrafter"/>
</dbReference>
<name>A0A1J5QSR8_9ZZZZ</name>
<dbReference type="PROSITE" id="PS01332">
    <property type="entry name" value="HTH_RRF2_1"/>
    <property type="match status" value="1"/>
</dbReference>
<dbReference type="InterPro" id="IPR030489">
    <property type="entry name" value="TR_Rrf2-type_CS"/>
</dbReference>
<gene>
    <name evidence="1" type="primary">iscR_11</name>
    <name evidence="1" type="ORF">GALL_393480</name>
</gene>
<sequence>MLISRTSQYAIQAMIYIGMQKEGVCAMNSEIASQIGLPPKYLAKVLQILCRGGLLVSQRGRYGGFSLREPSEDINLLKVLSIIEGREFREDCLLGLKQCEDKTACPVHQEWGAIRTEIAEMLRSQNLATFAIAVGEGKYRLTDVSLGTGRT</sequence>
<dbReference type="PANTHER" id="PTHR33221:SF13">
    <property type="entry name" value="TRANSCRIPTIONAL REGULATOR-RELATED"/>
    <property type="match status" value="1"/>
</dbReference>
<dbReference type="PROSITE" id="PS51197">
    <property type="entry name" value="HTH_RRF2_2"/>
    <property type="match status" value="1"/>
</dbReference>
<dbReference type="InterPro" id="IPR036388">
    <property type="entry name" value="WH-like_DNA-bd_sf"/>
</dbReference>
<dbReference type="AlphaFoldDB" id="A0A1J5QSR8"/>
<dbReference type="InterPro" id="IPR036390">
    <property type="entry name" value="WH_DNA-bd_sf"/>
</dbReference>
<comment type="caution">
    <text evidence="1">The sequence shown here is derived from an EMBL/GenBank/DDBJ whole genome shotgun (WGS) entry which is preliminary data.</text>
</comment>
<protein>
    <submittedName>
        <fullName evidence="1">HTH-type transcriptional regulator IscR</fullName>
    </submittedName>
</protein>